<dbReference type="Proteomes" id="UP001412239">
    <property type="component" value="Unassembled WGS sequence"/>
</dbReference>
<dbReference type="Gene3D" id="1.25.40.20">
    <property type="entry name" value="Ankyrin repeat-containing domain"/>
    <property type="match status" value="1"/>
</dbReference>
<keyword evidence="1" id="KW-0677">Repeat</keyword>
<evidence type="ECO:0000256" key="3">
    <source>
        <dbReference type="PROSITE-ProRule" id="PRU00023"/>
    </source>
</evidence>
<dbReference type="AlphaFoldDB" id="A0A292PQ47"/>
<feature type="repeat" description="ANK" evidence="3">
    <location>
        <begin position="198"/>
        <end position="219"/>
    </location>
</feature>
<protein>
    <submittedName>
        <fullName evidence="4">Uncharacterized protein</fullName>
    </submittedName>
</protein>
<dbReference type="PANTHER" id="PTHR24198:SF165">
    <property type="entry name" value="ANKYRIN REPEAT-CONTAINING PROTEIN-RELATED"/>
    <property type="match status" value="1"/>
</dbReference>
<dbReference type="PROSITE" id="PS50088">
    <property type="entry name" value="ANK_REPEAT"/>
    <property type="match status" value="1"/>
</dbReference>
<gene>
    <name evidence="4" type="ORF">GSTUAT00007153001</name>
</gene>
<keyword evidence="2 3" id="KW-0040">ANK repeat</keyword>
<reference evidence="4" key="1">
    <citation type="submission" date="2015-10" db="EMBL/GenBank/DDBJ databases">
        <authorList>
            <person name="Regsiter A."/>
            <person name="william w."/>
        </authorList>
    </citation>
    <scope>NUCLEOTIDE SEQUENCE</scope>
    <source>
        <strain evidence="4">Montdore</strain>
    </source>
</reference>
<name>A0A292PQ47_9PEZI</name>
<dbReference type="InterPro" id="IPR002110">
    <property type="entry name" value="Ankyrin_rpt"/>
</dbReference>
<keyword evidence="5" id="KW-1185">Reference proteome</keyword>
<evidence type="ECO:0000256" key="1">
    <source>
        <dbReference type="ARBA" id="ARBA00022737"/>
    </source>
</evidence>
<evidence type="ECO:0000313" key="5">
    <source>
        <dbReference type="Proteomes" id="UP001412239"/>
    </source>
</evidence>
<organism evidence="4 5">
    <name type="scientific">Tuber aestivum</name>
    <name type="common">summer truffle</name>
    <dbReference type="NCBI Taxonomy" id="59557"/>
    <lineage>
        <taxon>Eukaryota</taxon>
        <taxon>Fungi</taxon>
        <taxon>Dikarya</taxon>
        <taxon>Ascomycota</taxon>
        <taxon>Pezizomycotina</taxon>
        <taxon>Pezizomycetes</taxon>
        <taxon>Pezizales</taxon>
        <taxon>Tuberaceae</taxon>
        <taxon>Tuber</taxon>
    </lineage>
</organism>
<evidence type="ECO:0000313" key="4">
    <source>
        <dbReference type="EMBL" id="CUS08738.1"/>
    </source>
</evidence>
<proteinExistence type="predicted"/>
<dbReference type="EMBL" id="LN891115">
    <property type="protein sequence ID" value="CUS08738.1"/>
    <property type="molecule type" value="Genomic_DNA"/>
</dbReference>
<dbReference type="PROSITE" id="PS50297">
    <property type="entry name" value="ANK_REP_REGION"/>
    <property type="match status" value="1"/>
</dbReference>
<accession>A0A292PQ47</accession>
<sequence>MDANRVDNTRVLHGRNQRPSHMTLIVDARRISSIMVTGTCLGRGSYPLFPDFAEFHNEIIPDHDFRMRMPREYPEVDMDNEDKMEQMVLEAINVDFDEIEEWTLLGEIMEAAAARALHVAVTQNDCGMLRILLGHAGVDVTHSRYRYHTTRLLLAHGDRQIHKATESILHFAIPCAVKSVVEILLGDGRIDVNFPDENRRTALHIAASAGKMHVVQLLLAHRDIDMGKLDGGGSSRRALALCGFPETARCITVVQIARRKMLEYSVL</sequence>
<dbReference type="PANTHER" id="PTHR24198">
    <property type="entry name" value="ANKYRIN REPEAT AND PROTEIN KINASE DOMAIN-CONTAINING PROTEIN"/>
    <property type="match status" value="1"/>
</dbReference>
<dbReference type="SMART" id="SM00248">
    <property type="entry name" value="ANK"/>
    <property type="match status" value="3"/>
</dbReference>
<dbReference type="SUPFAM" id="SSF48403">
    <property type="entry name" value="Ankyrin repeat"/>
    <property type="match status" value="1"/>
</dbReference>
<dbReference type="InterPro" id="IPR036770">
    <property type="entry name" value="Ankyrin_rpt-contain_sf"/>
</dbReference>
<evidence type="ECO:0000256" key="2">
    <source>
        <dbReference type="ARBA" id="ARBA00023043"/>
    </source>
</evidence>
<dbReference type="Pfam" id="PF12796">
    <property type="entry name" value="Ank_2"/>
    <property type="match status" value="1"/>
</dbReference>